<dbReference type="AlphaFoldDB" id="A0A377GZ17"/>
<reference evidence="2 3" key="1">
    <citation type="submission" date="2018-06" db="EMBL/GenBank/DDBJ databases">
        <authorList>
            <consortium name="Pathogen Informatics"/>
            <person name="Doyle S."/>
        </authorList>
    </citation>
    <scope>NUCLEOTIDE SEQUENCE [LARGE SCALE GENOMIC DNA]</scope>
    <source>
        <strain evidence="2 3">NCTC10723</strain>
    </source>
</reference>
<dbReference type="EMBL" id="UGGU01000003">
    <property type="protein sequence ID" value="STO31791.1"/>
    <property type="molecule type" value="Genomic_DNA"/>
</dbReference>
<keyword evidence="1" id="KW-0472">Membrane</keyword>
<feature type="transmembrane region" description="Helical" evidence="1">
    <location>
        <begin position="61"/>
        <end position="83"/>
    </location>
</feature>
<feature type="transmembrane region" description="Helical" evidence="1">
    <location>
        <begin position="24"/>
        <end position="49"/>
    </location>
</feature>
<accession>A0A377GZ17</accession>
<keyword evidence="1" id="KW-0812">Transmembrane</keyword>
<sequence>MAGIGFELRKLFSEKDKPFGDVKAIAYSTIVSVGPWIITSVSLNIIILLAKAVNINRFERVLYTSTILYAFVFSQLLTGPFQYLVTRYVSDCVFSKNISKIRGAYIGISKIIIILGFFMSYFFIRRGELSTNYKLVCIVLFITMSLSWITMIFVSLLKNYNFMIKSFFIGNIIAIGCVYVFFKYPNLYEKESISFVMVLGYTIGIVLNFLFNSIYLLKVFKGESTEDFGFLGYFKGYFNLFFTGLFYFWGMWSHVIVNWYLGNSYITAGVFRISPLYEIAVFYGFCTAIPSMVYFMIFLETRFLPVYQNYYKEVFYTGNYEDIKKALREMYKALSEEIFYSMELQFMVSITFVLAGDLIFDYFGMDLYLLDIFRLTVLSVYCAIFVAIYITIFLYFDFRGYSAFTGLIFFLTNTIFSIITGKMSENYLGLGFFISSFITLLIAVYFNRRIFENLTYITMFRRNYEVKIGEDFSRGLSRVMNKKVYIILVALVMLIFGGCTSYDKKGFNNVTKRNWHTMGIYSLEGYDYEGFNSEGVNSLGFNRAGWNEFTDTAYDYRGFDENHIHRETRKSYDERGFDYQGKNVYTNSPYDKLGFDAEGKHRETGTEYDKAGWTYYGLNKYTQSYYDKDGYSIDGIREDGFNKSGWNIYTKSKYDGRGFNKNRIHRETGKSYDERGFDYQGKNVYTNSPYDKLGFDAEGKHRETGTEYDKTGWTYYGLNKYTQDYYDREGYNREGVNINGYRRGEKEAIEEKEEISDGYNRDWLDDEGFNRDGIYIGGY</sequence>
<feature type="transmembrane region" description="Helical" evidence="1">
    <location>
        <begin position="281"/>
        <end position="299"/>
    </location>
</feature>
<dbReference type="Proteomes" id="UP000255328">
    <property type="component" value="Unassembled WGS sequence"/>
</dbReference>
<feature type="transmembrane region" description="Helical" evidence="1">
    <location>
        <begin position="162"/>
        <end position="182"/>
    </location>
</feature>
<feature type="transmembrane region" description="Helical" evidence="1">
    <location>
        <begin position="427"/>
        <end position="446"/>
    </location>
</feature>
<evidence type="ECO:0000313" key="2">
    <source>
        <dbReference type="EMBL" id="STO31791.1"/>
    </source>
</evidence>
<gene>
    <name evidence="2" type="ORF">NCTC10723_01251</name>
</gene>
<proteinExistence type="predicted"/>
<dbReference type="InterPro" id="IPR031617">
    <property type="entry name" value="PelG"/>
</dbReference>
<evidence type="ECO:0000313" key="3">
    <source>
        <dbReference type="Proteomes" id="UP000255328"/>
    </source>
</evidence>
<name>A0A377GZ17_9FUSO</name>
<keyword evidence="1" id="KW-1133">Transmembrane helix</keyword>
<feature type="transmembrane region" description="Helical" evidence="1">
    <location>
        <begin position="103"/>
        <end position="123"/>
    </location>
</feature>
<feature type="transmembrane region" description="Helical" evidence="1">
    <location>
        <begin position="484"/>
        <end position="503"/>
    </location>
</feature>
<evidence type="ECO:0000256" key="1">
    <source>
        <dbReference type="SAM" id="Phobius"/>
    </source>
</evidence>
<protein>
    <submittedName>
        <fullName evidence="2">Predicted membrane protein</fullName>
    </submittedName>
</protein>
<feature type="transmembrane region" description="Helical" evidence="1">
    <location>
        <begin position="194"/>
        <end position="217"/>
    </location>
</feature>
<dbReference type="RefSeq" id="WP_115270419.1">
    <property type="nucleotide sequence ID" value="NZ_UGGU01000003.1"/>
</dbReference>
<feature type="transmembrane region" description="Helical" evidence="1">
    <location>
        <begin position="338"/>
        <end position="360"/>
    </location>
</feature>
<feature type="transmembrane region" description="Helical" evidence="1">
    <location>
        <begin position="401"/>
        <end position="420"/>
    </location>
</feature>
<dbReference type="OrthoDB" id="37830at2"/>
<organism evidence="2 3">
    <name type="scientific">Fusobacterium necrogenes</name>
    <dbReference type="NCBI Taxonomy" id="858"/>
    <lineage>
        <taxon>Bacteria</taxon>
        <taxon>Fusobacteriati</taxon>
        <taxon>Fusobacteriota</taxon>
        <taxon>Fusobacteriia</taxon>
        <taxon>Fusobacteriales</taxon>
        <taxon>Fusobacteriaceae</taxon>
        <taxon>Fusobacterium</taxon>
    </lineage>
</organism>
<feature type="transmembrane region" description="Helical" evidence="1">
    <location>
        <begin position="237"/>
        <end position="261"/>
    </location>
</feature>
<feature type="transmembrane region" description="Helical" evidence="1">
    <location>
        <begin position="372"/>
        <end position="395"/>
    </location>
</feature>
<feature type="transmembrane region" description="Helical" evidence="1">
    <location>
        <begin position="135"/>
        <end position="156"/>
    </location>
</feature>
<dbReference type="Pfam" id="PF16933">
    <property type="entry name" value="PelG"/>
    <property type="match status" value="1"/>
</dbReference>
<keyword evidence="3" id="KW-1185">Reference proteome</keyword>